<dbReference type="Proteomes" id="UP000694863">
    <property type="component" value="Unplaced"/>
</dbReference>
<evidence type="ECO:0000313" key="1">
    <source>
        <dbReference type="Proteomes" id="UP000694863"/>
    </source>
</evidence>
<evidence type="ECO:0000313" key="2">
    <source>
        <dbReference type="RefSeq" id="XP_045141588.1"/>
    </source>
</evidence>
<reference evidence="2" key="1">
    <citation type="submission" date="2025-08" db="UniProtKB">
        <authorList>
            <consortium name="RefSeq"/>
        </authorList>
    </citation>
    <scope>IDENTIFICATION</scope>
</reference>
<protein>
    <submittedName>
        <fullName evidence="2">LOW QUALITY PROTEIN: very-long-chain (3R)-3-hydroxyacyl-CoA dehydratase 3</fullName>
    </submittedName>
</protein>
<proteinExistence type="predicted"/>
<keyword evidence="1" id="KW-1185">Reference proteome</keyword>
<accession>A0AC55CRJ9</accession>
<gene>
    <name evidence="2" type="primary">HACD3</name>
</gene>
<dbReference type="RefSeq" id="XP_045141588.1">
    <property type="nucleotide sequence ID" value="XM_045285653.1"/>
</dbReference>
<organism evidence="1 2">
    <name type="scientific">Echinops telfairi</name>
    <name type="common">Lesser hedgehog tenrec</name>
    <dbReference type="NCBI Taxonomy" id="9371"/>
    <lineage>
        <taxon>Eukaryota</taxon>
        <taxon>Metazoa</taxon>
        <taxon>Chordata</taxon>
        <taxon>Craniata</taxon>
        <taxon>Vertebrata</taxon>
        <taxon>Euteleostomi</taxon>
        <taxon>Mammalia</taxon>
        <taxon>Eutheria</taxon>
        <taxon>Afrotheria</taxon>
        <taxon>Tenrecidae</taxon>
        <taxon>Tenrecinae</taxon>
        <taxon>Echinops</taxon>
    </lineage>
</organism>
<name>A0AC55CRJ9_ECHTE</name>
<sequence length="402" mass="47156">MENQVLTPHVYWAQRHRELYLRVELSDVQNPAIGVTENVLHFKAQGHGAKGDNVYEFHLEFLDPVKPEPVYKLTQRQVNITVQKKASQWWERLTKQEKRPLFLAPDFDRWLDESDAEMELRAKEEERLNKLRMESEGSPETLASMRKGYLFMYNLVQFLGFSWIFVNLTVRFFILGKESFYDTFHTVADVMYFCQMLAVVETVNAAIGVTRTPVLPSLVQVRSSCPSGRGGKGSISYLVGVPQIANKFQLVRVYASPGIALLFRNKVENFNPQRNFPKNKNSQNLKCLLISEFPVFNRYPFYMLTCIDMDWKVLTWLRYSLWIPLYPLGCLAEAVSVIQSIPVFNETGRFSFTLPYPVKIKVRFSFFLQIYLILTFLGLYINFRHLYKQRRRLYGHKKRKIH</sequence>